<feature type="compositionally biased region" description="Polar residues" evidence="1">
    <location>
        <begin position="114"/>
        <end position="124"/>
    </location>
</feature>
<reference evidence="3 4" key="1">
    <citation type="submission" date="2014-05" db="EMBL/GenBank/DDBJ databases">
        <title>Draft genome sequence of a rare smut relative, Tilletiaria anomala UBC 951.</title>
        <authorList>
            <consortium name="DOE Joint Genome Institute"/>
            <person name="Toome M."/>
            <person name="Kuo A."/>
            <person name="Henrissat B."/>
            <person name="Lipzen A."/>
            <person name="Tritt A."/>
            <person name="Yoshinaga Y."/>
            <person name="Zane M."/>
            <person name="Barry K."/>
            <person name="Grigoriev I.V."/>
            <person name="Spatafora J.W."/>
            <person name="Aimea M.C."/>
        </authorList>
    </citation>
    <scope>NUCLEOTIDE SEQUENCE [LARGE SCALE GENOMIC DNA]</scope>
    <source>
        <strain evidence="3 4">UBC 951</strain>
    </source>
</reference>
<feature type="compositionally biased region" description="Polar residues" evidence="1">
    <location>
        <begin position="132"/>
        <end position="149"/>
    </location>
</feature>
<dbReference type="HOGENOM" id="CLU_832045_0_0_1"/>
<dbReference type="InParanoid" id="A0A066WG23"/>
<feature type="chain" id="PRO_5001628980" evidence="2">
    <location>
        <begin position="20"/>
        <end position="334"/>
    </location>
</feature>
<keyword evidence="2" id="KW-0732">Signal</keyword>
<dbReference type="AlphaFoldDB" id="A0A066WG23"/>
<protein>
    <submittedName>
        <fullName evidence="3">Uncharacterized protein</fullName>
    </submittedName>
</protein>
<feature type="signal peptide" evidence="2">
    <location>
        <begin position="1"/>
        <end position="19"/>
    </location>
</feature>
<feature type="compositionally biased region" description="Low complexity" evidence="1">
    <location>
        <begin position="70"/>
        <end position="89"/>
    </location>
</feature>
<keyword evidence="4" id="KW-1185">Reference proteome</keyword>
<dbReference type="Proteomes" id="UP000027361">
    <property type="component" value="Unassembled WGS sequence"/>
</dbReference>
<feature type="compositionally biased region" description="Polar residues" evidence="1">
    <location>
        <begin position="182"/>
        <end position="196"/>
    </location>
</feature>
<organism evidence="3 4">
    <name type="scientific">Tilletiaria anomala (strain ATCC 24038 / CBS 436.72 / UBC 951)</name>
    <dbReference type="NCBI Taxonomy" id="1037660"/>
    <lineage>
        <taxon>Eukaryota</taxon>
        <taxon>Fungi</taxon>
        <taxon>Dikarya</taxon>
        <taxon>Basidiomycota</taxon>
        <taxon>Ustilaginomycotina</taxon>
        <taxon>Exobasidiomycetes</taxon>
        <taxon>Georgefischeriales</taxon>
        <taxon>Tilletiariaceae</taxon>
        <taxon>Tilletiaria</taxon>
    </lineage>
</organism>
<proteinExistence type="predicted"/>
<dbReference type="RefSeq" id="XP_013245741.1">
    <property type="nucleotide sequence ID" value="XM_013390287.1"/>
</dbReference>
<comment type="caution">
    <text evidence="3">The sequence shown here is derived from an EMBL/GenBank/DDBJ whole genome shotgun (WGS) entry which is preliminary data.</text>
</comment>
<evidence type="ECO:0000313" key="3">
    <source>
        <dbReference type="EMBL" id="KDN52902.1"/>
    </source>
</evidence>
<feature type="region of interest" description="Disordered" evidence="1">
    <location>
        <begin position="59"/>
        <end position="149"/>
    </location>
</feature>
<evidence type="ECO:0000256" key="2">
    <source>
        <dbReference type="SAM" id="SignalP"/>
    </source>
</evidence>
<sequence>MQILPFLTFTAVALQVVSADPILLNQRDVGRLDSFDQDAISLRRAYFDQEIQGVLNRRAPSLLPAPRPAPSAGSKPAAPADTAKTTPNTNPSPKPDAPKTTPNTNPNPKPDAPRTTTNTSSSTKIGVDKSENNSGSAKGNQGTISNSMNNVKEKDTCSIYIGSRDLTHVFDPEGEFQKRESPNPSTLKWTPAKTTTNSQGETFYRSNCYCGCKRALTDIIGTQAPLAVRGVQIADIHARAMIAQLESGCSIVGEGPSDTKRWKGACDTSTLGGQPVKSVLQAASAKRAVATKAELQPGCSIVTNAATGKHQWTGSCDASTLGGKPITSALPEAA</sequence>
<accession>A0A066WG23</accession>
<feature type="region of interest" description="Disordered" evidence="1">
    <location>
        <begin position="175"/>
        <end position="196"/>
    </location>
</feature>
<evidence type="ECO:0000256" key="1">
    <source>
        <dbReference type="SAM" id="MobiDB-lite"/>
    </source>
</evidence>
<dbReference type="EMBL" id="JMSN01000005">
    <property type="protein sequence ID" value="KDN52902.1"/>
    <property type="molecule type" value="Genomic_DNA"/>
</dbReference>
<gene>
    <name evidence="3" type="ORF">K437DRAFT_253512</name>
</gene>
<dbReference type="GeneID" id="25263597"/>
<name>A0A066WG23_TILAU</name>
<evidence type="ECO:0000313" key="4">
    <source>
        <dbReference type="Proteomes" id="UP000027361"/>
    </source>
</evidence>